<comment type="catalytic activity">
    <reaction evidence="9">
        <text>D-xylulose + ATP = D-xylulose 5-phosphate + ADP + H(+)</text>
        <dbReference type="Rhea" id="RHEA:10964"/>
        <dbReference type="ChEBI" id="CHEBI:15378"/>
        <dbReference type="ChEBI" id="CHEBI:17140"/>
        <dbReference type="ChEBI" id="CHEBI:30616"/>
        <dbReference type="ChEBI" id="CHEBI:57737"/>
        <dbReference type="ChEBI" id="CHEBI:456216"/>
        <dbReference type="EC" id="2.7.1.17"/>
    </reaction>
</comment>
<feature type="domain" description="Carbohydrate kinase FGGY C-terminal" evidence="11">
    <location>
        <begin position="267"/>
        <end position="449"/>
    </location>
</feature>
<comment type="caution">
    <text evidence="12">The sequence shown here is derived from an EMBL/GenBank/DDBJ whole genome shotgun (WGS) entry which is preliminary data.</text>
</comment>
<dbReference type="EMBL" id="QYUO01000003">
    <property type="protein sequence ID" value="RJF91825.1"/>
    <property type="molecule type" value="Genomic_DNA"/>
</dbReference>
<accession>A0A3A3FKG2</accession>
<dbReference type="GO" id="GO:0042732">
    <property type="term" value="P:D-xylose metabolic process"/>
    <property type="evidence" value="ECO:0007669"/>
    <property type="project" value="UniProtKB-KW"/>
</dbReference>
<dbReference type="InterPro" id="IPR000577">
    <property type="entry name" value="Carb_kinase_FGGY"/>
</dbReference>
<dbReference type="AlphaFoldDB" id="A0A3A3FKG2"/>
<organism evidence="12 13">
    <name type="scientific">Noviherbaspirillum saxi</name>
    <dbReference type="NCBI Taxonomy" id="2320863"/>
    <lineage>
        <taxon>Bacteria</taxon>
        <taxon>Pseudomonadati</taxon>
        <taxon>Pseudomonadota</taxon>
        <taxon>Betaproteobacteria</taxon>
        <taxon>Burkholderiales</taxon>
        <taxon>Oxalobacteraceae</taxon>
        <taxon>Noviherbaspirillum</taxon>
    </lineage>
</organism>
<dbReference type="InterPro" id="IPR018483">
    <property type="entry name" value="Carb_kinase_FGGY_CS"/>
</dbReference>
<evidence type="ECO:0000256" key="2">
    <source>
        <dbReference type="ARBA" id="ARBA00022629"/>
    </source>
</evidence>
<dbReference type="GO" id="GO:0005997">
    <property type="term" value="P:xylulose metabolic process"/>
    <property type="evidence" value="ECO:0007669"/>
    <property type="project" value="InterPro"/>
</dbReference>
<dbReference type="Gene3D" id="3.30.420.40">
    <property type="match status" value="2"/>
</dbReference>
<feature type="domain" description="Carbohydrate kinase FGGY N-terminal" evidence="10">
    <location>
        <begin position="11"/>
        <end position="252"/>
    </location>
</feature>
<evidence type="ECO:0000256" key="5">
    <source>
        <dbReference type="ARBA" id="ARBA00022777"/>
    </source>
</evidence>
<dbReference type="InterPro" id="IPR018485">
    <property type="entry name" value="FGGY_C"/>
</dbReference>
<dbReference type="PROSITE" id="PS00445">
    <property type="entry name" value="FGGY_KINASES_2"/>
    <property type="match status" value="1"/>
</dbReference>
<sequence length="507" mass="54702">MSGGAARTWLMGIDIGAGSLKTMIIDSSGKVCGSAASDIATHSPKPRWSEQDPMDWWKAVCTTVPLALKEAGIAAADIAGISFSAGAHTPVLEDAQGNLVRPAILWNDQRSGEESRELQDKYGERILKLGLNRPAPTWTLPQFLWLARHEPEAVRRTARVYVAKDWLRSRLTGTWETDRTEAVGTLLFDPARDQWSPELCDLAQWDIATLPPLVTPTSIVGKVTAAAARATGLAEGTPVVCGTSDTSIETFGAGSVAPDDGTIKLATAGTVSVVSREPRVHPTLINYPLAVPGLWYTITGTNSCASAHRWFRDRFLMTPGRSGSEAFAEMDRLVGTVPAGAEGLLFHPYLQGERAPYWDPMLRADFVGMTFRHDIAHFSRAIYEGIAFSLRDVLEQFRAQDMQVKTARIIGGGSKSAIWRQIVADVLNVEILLPETTDASFGAALLAGVGVGVFTDELSAAKLCARVVDRSLPDPASVAFYDKLFAVYKDAQAGLAQVNHALSRITG</sequence>
<dbReference type="CDD" id="cd07808">
    <property type="entry name" value="ASKHA_NBD_FGGY_EcXK-like"/>
    <property type="match status" value="1"/>
</dbReference>
<evidence type="ECO:0000256" key="7">
    <source>
        <dbReference type="ARBA" id="ARBA00023277"/>
    </source>
</evidence>
<dbReference type="GO" id="GO:0004856">
    <property type="term" value="F:D-xylulokinase activity"/>
    <property type="evidence" value="ECO:0007669"/>
    <property type="project" value="UniProtKB-EC"/>
</dbReference>
<dbReference type="InterPro" id="IPR006000">
    <property type="entry name" value="Xylulokinase"/>
</dbReference>
<evidence type="ECO:0000259" key="10">
    <source>
        <dbReference type="Pfam" id="PF00370"/>
    </source>
</evidence>
<dbReference type="GO" id="GO:0005524">
    <property type="term" value="F:ATP binding"/>
    <property type="evidence" value="ECO:0007669"/>
    <property type="project" value="UniProtKB-KW"/>
</dbReference>
<name>A0A3A3FKG2_9BURK</name>
<keyword evidence="5 8" id="KW-0418">Kinase</keyword>
<dbReference type="SUPFAM" id="SSF53067">
    <property type="entry name" value="Actin-like ATPase domain"/>
    <property type="match status" value="2"/>
</dbReference>
<evidence type="ECO:0000256" key="9">
    <source>
        <dbReference type="RuleBase" id="RU364073"/>
    </source>
</evidence>
<evidence type="ECO:0000256" key="8">
    <source>
        <dbReference type="RuleBase" id="RU003733"/>
    </source>
</evidence>
<dbReference type="NCBIfam" id="TIGR01312">
    <property type="entry name" value="XylB"/>
    <property type="match status" value="1"/>
</dbReference>
<keyword evidence="4 9" id="KW-0547">Nucleotide-binding</keyword>
<dbReference type="EC" id="2.7.1.17" evidence="9"/>
<evidence type="ECO:0000256" key="4">
    <source>
        <dbReference type="ARBA" id="ARBA00022741"/>
    </source>
</evidence>
<keyword evidence="6 9" id="KW-0067">ATP-binding</keyword>
<dbReference type="PANTHER" id="PTHR43095">
    <property type="entry name" value="SUGAR KINASE"/>
    <property type="match status" value="1"/>
</dbReference>
<dbReference type="Proteomes" id="UP000265955">
    <property type="component" value="Unassembled WGS sequence"/>
</dbReference>
<keyword evidence="7 9" id="KW-0119">Carbohydrate metabolism</keyword>
<dbReference type="RefSeq" id="WP_119771723.1">
    <property type="nucleotide sequence ID" value="NZ_QYUO01000003.1"/>
</dbReference>
<evidence type="ECO:0000256" key="1">
    <source>
        <dbReference type="ARBA" id="ARBA00009156"/>
    </source>
</evidence>
<dbReference type="PANTHER" id="PTHR43095:SF5">
    <property type="entry name" value="XYLULOSE KINASE"/>
    <property type="match status" value="1"/>
</dbReference>
<gene>
    <name evidence="9 12" type="primary">xylB</name>
    <name evidence="12" type="ORF">D3871_24385</name>
</gene>
<keyword evidence="3 8" id="KW-0808">Transferase</keyword>
<dbReference type="InterPro" id="IPR050406">
    <property type="entry name" value="FGGY_Carb_Kinase"/>
</dbReference>
<comment type="similarity">
    <text evidence="1 8">Belongs to the FGGY kinase family.</text>
</comment>
<dbReference type="InterPro" id="IPR018484">
    <property type="entry name" value="FGGY_N"/>
</dbReference>
<evidence type="ECO:0000313" key="13">
    <source>
        <dbReference type="Proteomes" id="UP000265955"/>
    </source>
</evidence>
<evidence type="ECO:0000259" key="11">
    <source>
        <dbReference type="Pfam" id="PF02782"/>
    </source>
</evidence>
<dbReference type="Pfam" id="PF00370">
    <property type="entry name" value="FGGY_N"/>
    <property type="match status" value="1"/>
</dbReference>
<evidence type="ECO:0000313" key="12">
    <source>
        <dbReference type="EMBL" id="RJF91825.1"/>
    </source>
</evidence>
<evidence type="ECO:0000256" key="6">
    <source>
        <dbReference type="ARBA" id="ARBA00022840"/>
    </source>
</evidence>
<evidence type="ECO:0000256" key="3">
    <source>
        <dbReference type="ARBA" id="ARBA00022679"/>
    </source>
</evidence>
<keyword evidence="13" id="KW-1185">Reference proteome</keyword>
<protein>
    <recommendedName>
        <fullName evidence="9">Xylulose kinase</fullName>
        <shortName evidence="9">Xylulokinase</shortName>
        <ecNumber evidence="9">2.7.1.17</ecNumber>
    </recommendedName>
</protein>
<reference evidence="13" key="1">
    <citation type="submission" date="2018-09" db="EMBL/GenBank/DDBJ databases">
        <authorList>
            <person name="Zhu H."/>
        </authorList>
    </citation>
    <scope>NUCLEOTIDE SEQUENCE [LARGE SCALE GENOMIC DNA]</scope>
    <source>
        <strain evidence="13">K1R23-30</strain>
    </source>
</reference>
<proteinExistence type="inferred from homology"/>
<dbReference type="PIRSF" id="PIRSF000538">
    <property type="entry name" value="GlpK"/>
    <property type="match status" value="1"/>
</dbReference>
<dbReference type="Pfam" id="PF02782">
    <property type="entry name" value="FGGY_C"/>
    <property type="match status" value="1"/>
</dbReference>
<dbReference type="OrthoDB" id="9805576at2"/>
<keyword evidence="2 9" id="KW-0859">Xylose metabolism</keyword>
<dbReference type="InterPro" id="IPR043129">
    <property type="entry name" value="ATPase_NBD"/>
</dbReference>